<keyword evidence="2" id="KW-1185">Reference proteome</keyword>
<comment type="caution">
    <text evidence="1">The sequence shown here is derived from an EMBL/GenBank/DDBJ whole genome shotgun (WGS) entry which is preliminary data.</text>
</comment>
<proteinExistence type="predicted"/>
<organism evidence="1 2">
    <name type="scientific">Corynebacterium godavarianum</name>
    <dbReference type="NCBI Taxonomy" id="2054421"/>
    <lineage>
        <taxon>Bacteria</taxon>
        <taxon>Bacillati</taxon>
        <taxon>Actinomycetota</taxon>
        <taxon>Actinomycetes</taxon>
        <taxon>Mycobacteriales</taxon>
        <taxon>Corynebacteriaceae</taxon>
        <taxon>Corynebacterium</taxon>
    </lineage>
</organism>
<accession>A0ABY3E923</accession>
<gene>
    <name evidence="1" type="ORF">FPH17_01725</name>
</gene>
<name>A0ABY3E923_9CORY</name>
<dbReference type="EMBL" id="VMHH01000001">
    <property type="protein sequence ID" value="TSJ76336.1"/>
    <property type="molecule type" value="Genomic_DNA"/>
</dbReference>
<reference evidence="1 2" key="1">
    <citation type="submission" date="2019-07" db="EMBL/GenBank/DDBJ databases">
        <title>Draft genome of Corynebacterium godavarianum and other related strains.</title>
        <authorList>
            <person name="Bernier A.-M."/>
            <person name="Bernard K."/>
        </authorList>
    </citation>
    <scope>NUCLEOTIDE SEQUENCE [LARGE SCALE GENOMIC DNA]</scope>
    <source>
        <strain evidence="1 2">LMG 29598</strain>
    </source>
</reference>
<dbReference type="Proteomes" id="UP000320747">
    <property type="component" value="Unassembled WGS sequence"/>
</dbReference>
<protein>
    <submittedName>
        <fullName evidence="1">Helix-turn-helix domain-containing protein</fullName>
    </submittedName>
</protein>
<sequence length="72" mass="8211">MADYRTVMDLVLQGWSVRQICSTVRCSHTTVQNARHTMAEHQITTRAQLAGITDEEMATWFCLAMVRASPQR</sequence>
<evidence type="ECO:0000313" key="2">
    <source>
        <dbReference type="Proteomes" id="UP000320747"/>
    </source>
</evidence>
<dbReference type="Pfam" id="PF13384">
    <property type="entry name" value="HTH_23"/>
    <property type="match status" value="1"/>
</dbReference>
<evidence type="ECO:0000313" key="1">
    <source>
        <dbReference type="EMBL" id="TSJ76336.1"/>
    </source>
</evidence>